<reference evidence="1 2" key="1">
    <citation type="submission" date="2017-01" db="EMBL/GenBank/DDBJ databases">
        <authorList>
            <person name="Mah S.A."/>
            <person name="Swanson W.J."/>
            <person name="Moy G.W."/>
            <person name="Vacquier V.D."/>
        </authorList>
    </citation>
    <scope>NUCLEOTIDE SEQUENCE [LARGE SCALE GENOMIC DNA]</scope>
    <source>
        <strain evidence="1 2">GSMNP</strain>
    </source>
</reference>
<evidence type="ECO:0000313" key="1">
    <source>
        <dbReference type="EMBL" id="OMJ13122.1"/>
    </source>
</evidence>
<dbReference type="Proteomes" id="UP000187283">
    <property type="component" value="Unassembled WGS sequence"/>
</dbReference>
<sequence>MNGVQQPLCALTLESDCINHAEGAQRTNKDDFSYANVEIGYMVPGSDVSLCVPTFTTASNNIIARSQKWKLSALVKQALELDGVEDQRRFL</sequence>
<organism evidence="1 2">
    <name type="scientific">Smittium culicis</name>
    <dbReference type="NCBI Taxonomy" id="133412"/>
    <lineage>
        <taxon>Eukaryota</taxon>
        <taxon>Fungi</taxon>
        <taxon>Fungi incertae sedis</taxon>
        <taxon>Zoopagomycota</taxon>
        <taxon>Kickxellomycotina</taxon>
        <taxon>Harpellomycetes</taxon>
        <taxon>Harpellales</taxon>
        <taxon>Legeriomycetaceae</taxon>
        <taxon>Smittium</taxon>
    </lineage>
</organism>
<proteinExistence type="predicted"/>
<name>A0A1R1XER4_9FUNG</name>
<dbReference type="AlphaFoldDB" id="A0A1R1XER4"/>
<gene>
    <name evidence="1" type="ORF">AYI70_g8692</name>
</gene>
<evidence type="ECO:0000313" key="2">
    <source>
        <dbReference type="Proteomes" id="UP000187283"/>
    </source>
</evidence>
<protein>
    <submittedName>
        <fullName evidence="1">Uncharacterized protein</fullName>
    </submittedName>
</protein>
<dbReference type="EMBL" id="LSSN01003622">
    <property type="protein sequence ID" value="OMJ13122.1"/>
    <property type="molecule type" value="Genomic_DNA"/>
</dbReference>
<accession>A0A1R1XER4</accession>
<keyword evidence="2" id="KW-1185">Reference proteome</keyword>
<comment type="caution">
    <text evidence="1">The sequence shown here is derived from an EMBL/GenBank/DDBJ whole genome shotgun (WGS) entry which is preliminary data.</text>
</comment>